<organism evidence="1 2">
    <name type="scientific">Rhizobium rhizoryzae</name>
    <dbReference type="NCBI Taxonomy" id="451876"/>
    <lineage>
        <taxon>Bacteria</taxon>
        <taxon>Pseudomonadati</taxon>
        <taxon>Pseudomonadota</taxon>
        <taxon>Alphaproteobacteria</taxon>
        <taxon>Hyphomicrobiales</taxon>
        <taxon>Rhizobiaceae</taxon>
        <taxon>Rhizobium/Agrobacterium group</taxon>
        <taxon>Rhizobium</taxon>
    </lineage>
</organism>
<dbReference type="RefSeq" id="WP_165130408.1">
    <property type="nucleotide sequence ID" value="NZ_CP049247.1"/>
</dbReference>
<evidence type="ECO:0000313" key="2">
    <source>
        <dbReference type="Proteomes" id="UP000519897"/>
    </source>
</evidence>
<dbReference type="EMBL" id="JACIEC010000012">
    <property type="protein sequence ID" value="MBB4145854.1"/>
    <property type="molecule type" value="Genomic_DNA"/>
</dbReference>
<dbReference type="AlphaFoldDB" id="A0A7W6LK40"/>
<reference evidence="1 2" key="1">
    <citation type="submission" date="2020-08" db="EMBL/GenBank/DDBJ databases">
        <title>Genomic Encyclopedia of Type Strains, Phase IV (KMG-IV): sequencing the most valuable type-strain genomes for metagenomic binning, comparative biology and taxonomic classification.</title>
        <authorList>
            <person name="Goeker M."/>
        </authorList>
    </citation>
    <scope>NUCLEOTIDE SEQUENCE [LARGE SCALE GENOMIC DNA]</scope>
    <source>
        <strain evidence="1 2">DSM 29514</strain>
    </source>
</reference>
<keyword evidence="2" id="KW-1185">Reference proteome</keyword>
<dbReference type="Proteomes" id="UP000519897">
    <property type="component" value="Unassembled WGS sequence"/>
</dbReference>
<accession>A0A7W6LK40</accession>
<evidence type="ECO:0000313" key="1">
    <source>
        <dbReference type="EMBL" id="MBB4145854.1"/>
    </source>
</evidence>
<protein>
    <submittedName>
        <fullName evidence="1">Uncharacterized protein</fullName>
    </submittedName>
</protein>
<comment type="caution">
    <text evidence="1">The sequence shown here is derived from an EMBL/GenBank/DDBJ whole genome shotgun (WGS) entry which is preliminary data.</text>
</comment>
<proteinExistence type="predicted"/>
<sequence length="78" mass="8686">MIYFSQAPTPISTPVPGACRMQALTERLASDMRELAFNGRVVDVDTLSEFGWTKDTIMRLAPAATSIARRRSVRQISQ</sequence>
<name>A0A7W6LK40_9HYPH</name>
<gene>
    <name evidence="1" type="ORF">GGQ72_004420</name>
</gene>